<dbReference type="PANTHER" id="PTHR30576:SF0">
    <property type="entry name" value="UNDECAPRENYL-PHOSPHATE N-ACETYLGALACTOSAMINYL 1-PHOSPHATE TRANSFERASE-RELATED"/>
    <property type="match status" value="1"/>
</dbReference>
<dbReference type="EMBL" id="WJJP01000143">
    <property type="protein sequence ID" value="MBD3323842.1"/>
    <property type="molecule type" value="Genomic_DNA"/>
</dbReference>
<dbReference type="Proteomes" id="UP000649604">
    <property type="component" value="Unassembled WGS sequence"/>
</dbReference>
<proteinExistence type="inferred from homology"/>
<evidence type="ECO:0000313" key="4">
    <source>
        <dbReference type="Proteomes" id="UP000649604"/>
    </source>
</evidence>
<organism evidence="3 4">
    <name type="scientific">candidate division KSB3 bacterium</name>
    <dbReference type="NCBI Taxonomy" id="2044937"/>
    <lineage>
        <taxon>Bacteria</taxon>
        <taxon>candidate division KSB3</taxon>
    </lineage>
</organism>
<reference evidence="3" key="1">
    <citation type="submission" date="2019-11" db="EMBL/GenBank/DDBJ databases">
        <title>Microbial mats filling the niche in hypersaline microbial mats.</title>
        <authorList>
            <person name="Wong H.L."/>
            <person name="Macleod F.I."/>
            <person name="White R.A. III"/>
            <person name="Burns B.P."/>
        </authorList>
    </citation>
    <scope>NUCLEOTIDE SEQUENCE</scope>
    <source>
        <strain evidence="3">Rbin_158</strain>
    </source>
</reference>
<gene>
    <name evidence="3" type="ORF">GF339_04615</name>
</gene>
<accession>A0A9D5JTU0</accession>
<name>A0A9D5JTU0_9BACT</name>
<dbReference type="InterPro" id="IPR003362">
    <property type="entry name" value="Bact_transf"/>
</dbReference>
<evidence type="ECO:0000313" key="3">
    <source>
        <dbReference type="EMBL" id="MBD3323842.1"/>
    </source>
</evidence>
<dbReference type="Pfam" id="PF02397">
    <property type="entry name" value="Bac_transf"/>
    <property type="match status" value="1"/>
</dbReference>
<protein>
    <recommendedName>
        <fullName evidence="2">Bacterial sugar transferase domain-containing protein</fullName>
    </recommendedName>
</protein>
<evidence type="ECO:0000256" key="1">
    <source>
        <dbReference type="ARBA" id="ARBA00006464"/>
    </source>
</evidence>
<feature type="domain" description="Bacterial sugar transferase" evidence="2">
    <location>
        <begin position="149"/>
        <end position="293"/>
    </location>
</feature>
<dbReference type="AlphaFoldDB" id="A0A9D5JTU0"/>
<dbReference type="GO" id="GO:0016780">
    <property type="term" value="F:phosphotransferase activity, for other substituted phosphate groups"/>
    <property type="evidence" value="ECO:0007669"/>
    <property type="project" value="TreeGrafter"/>
</dbReference>
<feature type="non-terminal residue" evidence="3">
    <location>
        <position position="1"/>
    </location>
</feature>
<sequence length="315" mass="36335">SIPYTDLMNVSWLHHLRVLGLKLLPKWGVSALRELLQRKPRCRHVLDPASVTSVDELRAQLARYPLTETAKVSVAFHRHLMRILDILSTHVILWWGKPVFELLTLATWSQTVKDHVLQVDPLTDWPPEHFDTEQEITDINGRPEKIKMSSAFFMQPRITFRLERFLIFKNRTMTVGDIVQTHELGAWMRQHSPDEFLQFFNAALGDLGILGFRPMPEHEIMQEPDTQWLSGALMSFVPGGMTSPGTIAMREANYGLTKTQQLLHEICFYDPRFKGSSSLIHDVKILLNSFRVLHKGRSGKTLEKTESFEGRHRGY</sequence>
<dbReference type="PANTHER" id="PTHR30576">
    <property type="entry name" value="COLANIC BIOSYNTHESIS UDP-GLUCOSE LIPID CARRIER TRANSFERASE"/>
    <property type="match status" value="1"/>
</dbReference>
<comment type="caution">
    <text evidence="3">The sequence shown here is derived from an EMBL/GenBank/DDBJ whole genome shotgun (WGS) entry which is preliminary data.</text>
</comment>
<comment type="similarity">
    <text evidence="1">Belongs to the bacterial sugar transferase family.</text>
</comment>
<evidence type="ECO:0000259" key="2">
    <source>
        <dbReference type="Pfam" id="PF02397"/>
    </source>
</evidence>